<dbReference type="EMBL" id="JBIGHY010000010">
    <property type="protein sequence ID" value="MFG6416629.1"/>
    <property type="molecule type" value="Genomic_DNA"/>
</dbReference>
<dbReference type="InterPro" id="IPR052020">
    <property type="entry name" value="Cyclic_di-GMP/3'3'-cGAMP_PDE"/>
</dbReference>
<reference evidence="2 3" key="1">
    <citation type="submission" date="2024-09" db="EMBL/GenBank/DDBJ databases">
        <title>Novel species of the genus Pelomonas and Roseateles isolated from streams.</title>
        <authorList>
            <person name="Lu H."/>
        </authorList>
    </citation>
    <scope>NUCLEOTIDE SEQUENCE [LARGE SCALE GENOMIC DNA]</scope>
    <source>
        <strain evidence="2 3">DC23W</strain>
    </source>
</reference>
<proteinExistence type="predicted"/>
<evidence type="ECO:0000313" key="3">
    <source>
        <dbReference type="Proteomes" id="UP001606300"/>
    </source>
</evidence>
<dbReference type="PANTHER" id="PTHR45228:SF1">
    <property type="entry name" value="CYCLIC DI-GMP PHOSPHODIESTERASE TM_0186"/>
    <property type="match status" value="1"/>
</dbReference>
<dbReference type="SUPFAM" id="SSF109604">
    <property type="entry name" value="HD-domain/PDEase-like"/>
    <property type="match status" value="1"/>
</dbReference>
<dbReference type="PROSITE" id="PS51832">
    <property type="entry name" value="HD_GYP"/>
    <property type="match status" value="1"/>
</dbReference>
<keyword evidence="2" id="KW-0378">Hydrolase</keyword>
<dbReference type="InterPro" id="IPR037522">
    <property type="entry name" value="HD_GYP_dom"/>
</dbReference>
<dbReference type="GO" id="GO:0016787">
    <property type="term" value="F:hydrolase activity"/>
    <property type="evidence" value="ECO:0007669"/>
    <property type="project" value="UniProtKB-KW"/>
</dbReference>
<dbReference type="RefSeq" id="WP_394472694.1">
    <property type="nucleotide sequence ID" value="NZ_JBIGHY010000010.1"/>
</dbReference>
<protein>
    <submittedName>
        <fullName evidence="2">HD-GYP domain-containing protein</fullName>
        <ecNumber evidence="2">3.1.4.-</ecNumber>
    </submittedName>
</protein>
<evidence type="ECO:0000259" key="1">
    <source>
        <dbReference type="PROSITE" id="PS51832"/>
    </source>
</evidence>
<sequence>MRAHEMSRPAELPASRSFDEAAVAQMERIVVDLGQMYHERNDALREVTRAHHEALLRLSLAAEFRDDDTGVHMVRIGYLAEALALALGQPARFAQMLRRAAPMHDVGKIGIPDDILKKPGGLSPEERQVMNGHARIGADILGRSRVPLFQVAAEVALAHHERWDGTGYPQGLSGEAIPLSGRIVAVVDFFDALTMDRCYRPAFPDDVALAMLNGQRGLAFDPQVVDAFMKNAAALIELRLRIHRQPPSFEDLAGLD</sequence>
<dbReference type="PANTHER" id="PTHR45228">
    <property type="entry name" value="CYCLIC DI-GMP PHOSPHODIESTERASE TM_0186-RELATED"/>
    <property type="match status" value="1"/>
</dbReference>
<keyword evidence="3" id="KW-1185">Reference proteome</keyword>
<dbReference type="CDD" id="cd00077">
    <property type="entry name" value="HDc"/>
    <property type="match status" value="1"/>
</dbReference>
<evidence type="ECO:0000313" key="2">
    <source>
        <dbReference type="EMBL" id="MFG6416629.1"/>
    </source>
</evidence>
<dbReference type="EC" id="3.1.4.-" evidence="2"/>
<gene>
    <name evidence="2" type="ORF">ACG02S_22280</name>
</gene>
<feature type="domain" description="HD-GYP" evidence="1">
    <location>
        <begin position="47"/>
        <end position="244"/>
    </location>
</feature>
<dbReference type="Proteomes" id="UP001606300">
    <property type="component" value="Unassembled WGS sequence"/>
</dbReference>
<dbReference type="Gene3D" id="1.10.3210.10">
    <property type="entry name" value="Hypothetical protein af1432"/>
    <property type="match status" value="1"/>
</dbReference>
<organism evidence="2 3">
    <name type="scientific">Pelomonas dachongensis</name>
    <dbReference type="NCBI Taxonomy" id="3299029"/>
    <lineage>
        <taxon>Bacteria</taxon>
        <taxon>Pseudomonadati</taxon>
        <taxon>Pseudomonadota</taxon>
        <taxon>Betaproteobacteria</taxon>
        <taxon>Burkholderiales</taxon>
        <taxon>Sphaerotilaceae</taxon>
        <taxon>Roseateles</taxon>
    </lineage>
</organism>
<name>A0ABW7ETI1_9BURK</name>
<accession>A0ABW7ETI1</accession>
<comment type="caution">
    <text evidence="2">The sequence shown here is derived from an EMBL/GenBank/DDBJ whole genome shotgun (WGS) entry which is preliminary data.</text>
</comment>
<dbReference type="Pfam" id="PF13487">
    <property type="entry name" value="HD_5"/>
    <property type="match status" value="1"/>
</dbReference>
<dbReference type="SMART" id="SM00471">
    <property type="entry name" value="HDc"/>
    <property type="match status" value="1"/>
</dbReference>
<dbReference type="InterPro" id="IPR003607">
    <property type="entry name" value="HD/PDEase_dom"/>
</dbReference>